<feature type="compositionally biased region" description="Basic and acidic residues" evidence="1">
    <location>
        <begin position="1"/>
        <end position="11"/>
    </location>
</feature>
<proteinExistence type="predicted"/>
<reference evidence="3" key="1">
    <citation type="journal article" date="2014" name="Int. J. Syst. Evol. Microbiol.">
        <title>Complete genome sequence of Corynebacterium casei LMG S-19264T (=DSM 44701T), isolated from a smear-ripened cheese.</title>
        <authorList>
            <consortium name="US DOE Joint Genome Institute (JGI-PGF)"/>
            <person name="Walter F."/>
            <person name="Albersmeier A."/>
            <person name="Kalinowski J."/>
            <person name="Ruckert C."/>
        </authorList>
    </citation>
    <scope>NUCLEOTIDE SEQUENCE</scope>
    <source>
        <strain evidence="3">CGMCC 4.7201</strain>
    </source>
</reference>
<protein>
    <recommendedName>
        <fullName evidence="2">Helix-turn-helix domain-containing protein</fullName>
    </recommendedName>
</protein>
<feature type="compositionally biased region" description="Basic and acidic residues" evidence="1">
    <location>
        <begin position="51"/>
        <end position="63"/>
    </location>
</feature>
<feature type="domain" description="Helix-turn-helix" evidence="2">
    <location>
        <begin position="69"/>
        <end position="114"/>
    </location>
</feature>
<gene>
    <name evidence="3" type="ORF">GCM10012280_65500</name>
</gene>
<feature type="region of interest" description="Disordered" evidence="1">
    <location>
        <begin position="1"/>
        <end position="63"/>
    </location>
</feature>
<dbReference type="InterPro" id="IPR041657">
    <property type="entry name" value="HTH_17"/>
</dbReference>
<dbReference type="EMBL" id="BMMS01000044">
    <property type="protein sequence ID" value="GGO99318.1"/>
    <property type="molecule type" value="Genomic_DNA"/>
</dbReference>
<keyword evidence="4" id="KW-1185">Reference proteome</keyword>
<accession>A0A917ZY45</accession>
<evidence type="ECO:0000313" key="3">
    <source>
        <dbReference type="EMBL" id="GGO99318.1"/>
    </source>
</evidence>
<reference evidence="3" key="2">
    <citation type="submission" date="2020-09" db="EMBL/GenBank/DDBJ databases">
        <authorList>
            <person name="Sun Q."/>
            <person name="Zhou Y."/>
        </authorList>
    </citation>
    <scope>NUCLEOTIDE SEQUENCE</scope>
    <source>
        <strain evidence="3">CGMCC 4.7201</strain>
    </source>
</reference>
<evidence type="ECO:0000259" key="2">
    <source>
        <dbReference type="Pfam" id="PF12728"/>
    </source>
</evidence>
<sequence length="126" mass="13675">MRIHDQLEAHMKKPLAPMTPDTARAPLPTARTDHCPNPPPQTPATAAAPPSREEPDGTKTEHAEIRLHTAEQASVLLQVPASWLRKKAAAGHIPCTKIGRHLRFSQADLTHIIRSGARSPQPNAST</sequence>
<comment type="caution">
    <text evidence="3">The sequence shown here is derived from an EMBL/GenBank/DDBJ whole genome shotgun (WGS) entry which is preliminary data.</text>
</comment>
<dbReference type="Proteomes" id="UP000641932">
    <property type="component" value="Unassembled WGS sequence"/>
</dbReference>
<name>A0A917ZY45_9ACTN</name>
<evidence type="ECO:0000256" key="1">
    <source>
        <dbReference type="SAM" id="MobiDB-lite"/>
    </source>
</evidence>
<evidence type="ECO:0000313" key="4">
    <source>
        <dbReference type="Proteomes" id="UP000641932"/>
    </source>
</evidence>
<dbReference type="Pfam" id="PF12728">
    <property type="entry name" value="HTH_17"/>
    <property type="match status" value="1"/>
</dbReference>
<organism evidence="3 4">
    <name type="scientific">Wenjunlia tyrosinilytica</name>
    <dbReference type="NCBI Taxonomy" id="1544741"/>
    <lineage>
        <taxon>Bacteria</taxon>
        <taxon>Bacillati</taxon>
        <taxon>Actinomycetota</taxon>
        <taxon>Actinomycetes</taxon>
        <taxon>Kitasatosporales</taxon>
        <taxon>Streptomycetaceae</taxon>
        <taxon>Wenjunlia</taxon>
    </lineage>
</organism>
<dbReference type="AlphaFoldDB" id="A0A917ZY45"/>